<organism evidence="1 2">
    <name type="scientific">Pseudomonas fluorescens</name>
    <dbReference type="NCBI Taxonomy" id="294"/>
    <lineage>
        <taxon>Bacteria</taxon>
        <taxon>Pseudomonadati</taxon>
        <taxon>Pseudomonadota</taxon>
        <taxon>Gammaproteobacteria</taxon>
        <taxon>Pseudomonadales</taxon>
        <taxon>Pseudomonadaceae</taxon>
        <taxon>Pseudomonas</taxon>
    </lineage>
</organism>
<sequence>MGNFRLGAEPHPGAFVDQVKSNLDLLVGRHGLATKDLMAESCCLGLIHSGLGFSLSDFATADPLSTEVAIGAVACD</sequence>
<gene>
    <name evidence="1" type="ORF">PFLmoz3_00995</name>
</gene>
<dbReference type="AlphaFoldDB" id="A0A109LKZ1"/>
<dbReference type="EMBL" id="LCYA01000048">
    <property type="protein sequence ID" value="KWV89359.1"/>
    <property type="molecule type" value="Genomic_DNA"/>
</dbReference>
<dbReference type="Proteomes" id="UP000061348">
    <property type="component" value="Unassembled WGS sequence"/>
</dbReference>
<comment type="caution">
    <text evidence="1">The sequence shown here is derived from an EMBL/GenBank/DDBJ whole genome shotgun (WGS) entry which is preliminary data.</text>
</comment>
<evidence type="ECO:0000313" key="1">
    <source>
        <dbReference type="EMBL" id="KWV89359.1"/>
    </source>
</evidence>
<proteinExistence type="predicted"/>
<protein>
    <submittedName>
        <fullName evidence="1">Uncharacterized protein</fullName>
    </submittedName>
</protein>
<reference evidence="1 2" key="1">
    <citation type="submission" date="2015-05" db="EMBL/GenBank/DDBJ databases">
        <title>A genomic and transcriptomic approach to investigate the blue pigment phenotype in Pseudomonas fluorescens.</title>
        <authorList>
            <person name="Andreani N.A."/>
            <person name="Cardazzo B."/>
        </authorList>
    </citation>
    <scope>NUCLEOTIDE SEQUENCE [LARGE SCALE GENOMIC DNA]</scope>
    <source>
        <strain evidence="1 2">Ps_22</strain>
    </source>
</reference>
<name>A0A109LKZ1_PSEFL</name>
<accession>A0A109LKZ1</accession>
<evidence type="ECO:0000313" key="2">
    <source>
        <dbReference type="Proteomes" id="UP000061348"/>
    </source>
</evidence>